<dbReference type="Gene3D" id="3.30.70.330">
    <property type="match status" value="4"/>
</dbReference>
<sequence>MAAEPADAPPSWRPQPTAVLSPYDPVASLYVGDLDPQVSERDLVTIFQLMGPISSLRLCRDFHTGESLRYAYVNFFFYSHASKAIACLNHTEVKGRTMRIMWSQRDPLSRKSGVGNLFVKNLDRSITSAKLQDLFSKYGNLLSCKVAEENGTSKGFGFVHFDSEVSAMAAITALHNETVLGKKLYVSKFVKRSVRTAANEERASTDLFVKNLDYNITEHVLQEKFSEFGKVSKVTILKDSNDNSRGFGFVKFELHKDANNAVEKLNGSLLGSKHLFMERARKKVGRKLCNCQFEKFKATNNLCVKNLDLSVNDAKLRDHFSCCGEVISVRVMRCNDGTSKGYGFVCFSTHEEAMKALHTLNGSVLEGRHLCLIFARQRPYKFHRVYEDYVPLNIPLCESSTEILPQNSTDSSAALSQSCTNYPNSVACSLQQQPTAYQHFGSNVGVLNPFSSQDFLNQYYVPGTIWQLDIQTLHKTTSSCFHKACNVPNTDMLLKN</sequence>
<dbReference type="SUPFAM" id="SSF54928">
    <property type="entry name" value="RNA-binding domain, RBD"/>
    <property type="match status" value="2"/>
</dbReference>
<keyword evidence="1" id="KW-0677">Repeat</keyword>
<keyword evidence="2 3" id="KW-0694">RNA-binding</keyword>
<accession>W9R6E9</accession>
<dbReference type="InterPro" id="IPR035979">
    <property type="entry name" value="RBD_domain_sf"/>
</dbReference>
<evidence type="ECO:0000256" key="3">
    <source>
        <dbReference type="PROSITE-ProRule" id="PRU00176"/>
    </source>
</evidence>
<reference evidence="6" key="1">
    <citation type="submission" date="2013-01" db="EMBL/GenBank/DDBJ databases">
        <title>Draft Genome Sequence of a Mulberry Tree, Morus notabilis C.K. Schneid.</title>
        <authorList>
            <person name="He N."/>
            <person name="Zhao S."/>
        </authorList>
    </citation>
    <scope>NUCLEOTIDE SEQUENCE</scope>
</reference>
<dbReference type="SMART" id="SM00361">
    <property type="entry name" value="RRM_1"/>
    <property type="match status" value="4"/>
</dbReference>
<dbReference type="EMBL" id="KE344648">
    <property type="protein sequence ID" value="EXB74606.1"/>
    <property type="molecule type" value="Genomic_DNA"/>
</dbReference>
<dbReference type="Pfam" id="PF00076">
    <property type="entry name" value="RRM_1"/>
    <property type="match status" value="4"/>
</dbReference>
<dbReference type="SMART" id="SM00360">
    <property type="entry name" value="RRM"/>
    <property type="match status" value="4"/>
</dbReference>
<feature type="domain" description="RRM" evidence="4">
    <location>
        <begin position="300"/>
        <end position="377"/>
    </location>
</feature>
<dbReference type="eggNOG" id="KOG0123">
    <property type="taxonomic scope" value="Eukaryota"/>
</dbReference>
<dbReference type="AlphaFoldDB" id="W9R6E9"/>
<dbReference type="InterPro" id="IPR012677">
    <property type="entry name" value="Nucleotide-bd_a/b_plait_sf"/>
</dbReference>
<organism evidence="5 6">
    <name type="scientific">Morus notabilis</name>
    <dbReference type="NCBI Taxonomy" id="981085"/>
    <lineage>
        <taxon>Eukaryota</taxon>
        <taxon>Viridiplantae</taxon>
        <taxon>Streptophyta</taxon>
        <taxon>Embryophyta</taxon>
        <taxon>Tracheophyta</taxon>
        <taxon>Spermatophyta</taxon>
        <taxon>Magnoliopsida</taxon>
        <taxon>eudicotyledons</taxon>
        <taxon>Gunneridae</taxon>
        <taxon>Pentapetalae</taxon>
        <taxon>rosids</taxon>
        <taxon>fabids</taxon>
        <taxon>Rosales</taxon>
        <taxon>Moraceae</taxon>
        <taxon>Moreae</taxon>
        <taxon>Morus</taxon>
    </lineage>
</organism>
<protein>
    <submittedName>
        <fullName evidence="5">Polyadenylate-binding protein, cytoplasmic and nuclear</fullName>
    </submittedName>
</protein>
<dbReference type="PROSITE" id="PS50102">
    <property type="entry name" value="RRM"/>
    <property type="match status" value="4"/>
</dbReference>
<feature type="domain" description="RRM" evidence="4">
    <location>
        <begin position="27"/>
        <end position="105"/>
    </location>
</feature>
<dbReference type="InterPro" id="IPR003954">
    <property type="entry name" value="RRM_euk-type"/>
</dbReference>
<evidence type="ECO:0000256" key="2">
    <source>
        <dbReference type="ARBA" id="ARBA00022884"/>
    </source>
</evidence>
<keyword evidence="6" id="KW-1185">Reference proteome</keyword>
<dbReference type="PANTHER" id="PTHR24012">
    <property type="entry name" value="RNA BINDING PROTEIN"/>
    <property type="match status" value="1"/>
</dbReference>
<gene>
    <name evidence="5" type="ORF">L484_026303</name>
</gene>
<evidence type="ECO:0000313" key="6">
    <source>
        <dbReference type="Proteomes" id="UP000030645"/>
    </source>
</evidence>
<feature type="domain" description="RRM" evidence="4">
    <location>
        <begin position="115"/>
        <end position="191"/>
    </location>
</feature>
<dbReference type="STRING" id="981085.W9R6E9"/>
<proteinExistence type="predicted"/>
<dbReference type="GO" id="GO:0003723">
    <property type="term" value="F:RNA binding"/>
    <property type="evidence" value="ECO:0007669"/>
    <property type="project" value="UniProtKB-UniRule"/>
</dbReference>
<dbReference type="Proteomes" id="UP000030645">
    <property type="component" value="Unassembled WGS sequence"/>
</dbReference>
<feature type="domain" description="RRM" evidence="4">
    <location>
        <begin position="205"/>
        <end position="282"/>
    </location>
</feature>
<dbReference type="InterPro" id="IPR000504">
    <property type="entry name" value="RRM_dom"/>
</dbReference>
<evidence type="ECO:0000256" key="1">
    <source>
        <dbReference type="ARBA" id="ARBA00022737"/>
    </source>
</evidence>
<name>W9R6E9_9ROSA</name>
<evidence type="ECO:0000259" key="4">
    <source>
        <dbReference type="PROSITE" id="PS50102"/>
    </source>
</evidence>
<evidence type="ECO:0000313" key="5">
    <source>
        <dbReference type="EMBL" id="EXB74606.1"/>
    </source>
</evidence>